<reference evidence="1 2" key="1">
    <citation type="submission" date="2017-08" db="EMBL/GenBank/DDBJ databases">
        <title>Genomes of Fischerella (Mastigocladus) sp. strains.</title>
        <authorList>
            <person name="Miller S.R."/>
        </authorList>
    </citation>
    <scope>NUCLEOTIDE SEQUENCE [LARGE SCALE GENOMIC DNA]</scope>
    <source>
        <strain evidence="1 2">CCMEE 5323</strain>
    </source>
</reference>
<sequence>MIHVTAALYKLQRTFQSSISLQYVKNGKLLPGDDGTQWKQNSKQEISCFLSTQAPGAASAKPGVV</sequence>
<dbReference type="Proteomes" id="UP000235036">
    <property type="component" value="Unassembled WGS sequence"/>
</dbReference>
<name>A0A2N6K8Y8_FISMU</name>
<dbReference type="EMBL" id="NRQW01000018">
    <property type="protein sequence ID" value="PLZ94334.1"/>
    <property type="molecule type" value="Genomic_DNA"/>
</dbReference>
<comment type="caution">
    <text evidence="1">The sequence shown here is derived from an EMBL/GenBank/DDBJ whole genome shotgun (WGS) entry which is preliminary data.</text>
</comment>
<evidence type="ECO:0000313" key="2">
    <source>
        <dbReference type="Proteomes" id="UP000235036"/>
    </source>
</evidence>
<keyword evidence="2" id="KW-1185">Reference proteome</keyword>
<dbReference type="RefSeq" id="WP_016866975.1">
    <property type="nucleotide sequence ID" value="NZ_CAWNVR010000250.1"/>
</dbReference>
<organism evidence="1 2">
    <name type="scientific">Fischerella muscicola CCMEE 5323</name>
    <dbReference type="NCBI Taxonomy" id="2019572"/>
    <lineage>
        <taxon>Bacteria</taxon>
        <taxon>Bacillati</taxon>
        <taxon>Cyanobacteriota</taxon>
        <taxon>Cyanophyceae</taxon>
        <taxon>Nostocales</taxon>
        <taxon>Hapalosiphonaceae</taxon>
        <taxon>Fischerella</taxon>
    </lineage>
</organism>
<protein>
    <submittedName>
        <fullName evidence="1">Uncharacterized protein</fullName>
    </submittedName>
</protein>
<accession>A0A2N6K8Y8</accession>
<dbReference type="AlphaFoldDB" id="A0A2N6K8Y8"/>
<gene>
    <name evidence="1" type="ORF">CEN44_00995</name>
</gene>
<evidence type="ECO:0000313" key="1">
    <source>
        <dbReference type="EMBL" id="PLZ94334.1"/>
    </source>
</evidence>
<proteinExistence type="predicted"/>